<gene>
    <name evidence="8" type="ORF">OB236_04285</name>
</gene>
<evidence type="ECO:0000313" key="9">
    <source>
        <dbReference type="Proteomes" id="UP001652445"/>
    </source>
</evidence>
<evidence type="ECO:0000313" key="8">
    <source>
        <dbReference type="EMBL" id="MCU6791345.1"/>
    </source>
</evidence>
<feature type="transmembrane region" description="Helical" evidence="6">
    <location>
        <begin position="312"/>
        <end position="330"/>
    </location>
</feature>
<feature type="transmembrane region" description="Helical" evidence="6">
    <location>
        <begin position="91"/>
        <end position="111"/>
    </location>
</feature>
<feature type="transmembrane region" description="Helical" evidence="6">
    <location>
        <begin position="256"/>
        <end position="277"/>
    </location>
</feature>
<keyword evidence="9" id="KW-1185">Reference proteome</keyword>
<reference evidence="8 9" key="1">
    <citation type="submission" date="2022-09" db="EMBL/GenBank/DDBJ databases">
        <authorList>
            <person name="Han X.L."/>
            <person name="Wang Q."/>
            <person name="Lu T."/>
        </authorList>
    </citation>
    <scope>NUCLEOTIDE SEQUENCE [LARGE SCALE GENOMIC DNA]</scope>
    <source>
        <strain evidence="8 9">WQ 127069</strain>
    </source>
</reference>
<evidence type="ECO:0000256" key="2">
    <source>
        <dbReference type="ARBA" id="ARBA00022692"/>
    </source>
</evidence>
<proteinExistence type="predicted"/>
<keyword evidence="2 6" id="KW-0812">Transmembrane</keyword>
<name>A0ABT2U9N2_9BACL</name>
<evidence type="ECO:0000256" key="6">
    <source>
        <dbReference type="SAM" id="Phobius"/>
    </source>
</evidence>
<evidence type="ECO:0000256" key="1">
    <source>
        <dbReference type="ARBA" id="ARBA00004141"/>
    </source>
</evidence>
<feature type="region of interest" description="Disordered" evidence="5">
    <location>
        <begin position="1"/>
        <end position="21"/>
    </location>
</feature>
<evidence type="ECO:0000259" key="7">
    <source>
        <dbReference type="Pfam" id="PF04932"/>
    </source>
</evidence>
<dbReference type="Gene3D" id="1.25.40.10">
    <property type="entry name" value="Tetratricopeptide repeat domain"/>
    <property type="match status" value="1"/>
</dbReference>
<organism evidence="8 9">
    <name type="scientific">Paenibacillus baimaensis</name>
    <dbReference type="NCBI Taxonomy" id="2982185"/>
    <lineage>
        <taxon>Bacteria</taxon>
        <taxon>Bacillati</taxon>
        <taxon>Bacillota</taxon>
        <taxon>Bacilli</taxon>
        <taxon>Bacillales</taxon>
        <taxon>Paenibacillaceae</taxon>
        <taxon>Paenibacillus</taxon>
    </lineage>
</organism>
<dbReference type="GO" id="GO:0016874">
    <property type="term" value="F:ligase activity"/>
    <property type="evidence" value="ECO:0007669"/>
    <property type="project" value="UniProtKB-KW"/>
</dbReference>
<feature type="transmembrane region" description="Helical" evidence="6">
    <location>
        <begin position="148"/>
        <end position="170"/>
    </location>
</feature>
<dbReference type="InterPro" id="IPR007016">
    <property type="entry name" value="O-antigen_ligase-rel_domated"/>
</dbReference>
<dbReference type="EMBL" id="JAOQIO010000007">
    <property type="protein sequence ID" value="MCU6791345.1"/>
    <property type="molecule type" value="Genomic_DNA"/>
</dbReference>
<keyword evidence="8" id="KW-0436">Ligase</keyword>
<sequence length="835" mass="94563">MATSSIPHSYKKDRERGNKGDKDRSLLYWLSLALITVFLFVWLFQTGLFYGYTVQYEYALNSALFWAGIMLFVLSIYQAYHWQLTDVSDVLGLWIWTIPAAYILASVHAVSSHYASSMIMLNVMYSIFFVLAVAFAKNKLGARIIQNGIVLAGYVAVIYCFMNMFGNVYFRDAVMLSDQGLRLTSVFQYANAYAAYLLAILLSALWLLMNERKWYVISIHAVMIVPLLVSFLLTLSRGGLVVLPLIALAILPFFRFAQQICFFVYAMIGAVGALLILEPVRSITTRIFQQVTAGDPLQPALLSLFDTESLKGWLIVGSVSILAGLIITVIQRYVVPKLEQRTLAINKYRIANLFIPIILIVAGLFGAILLSGNNFVSRLLPVELQTRLQSINFQQHSVLERLTMYKDSMKLVGDYPIIGAGGGAWTILYQQYQNNPYIVKQVHNFFLQYWVETGLIGLLVLTALLITIYYLYIRQYFKQNIEDRGSYQVFYIVSVSILIHSLLDFEMSYAYLASVVFLSLGGLAAGLRFVPSLIKEKTWIGRINQGKTRLIYPLVIGVVSIVVMISGLKELNGNRQYMATLEKLQSSEQVRFEDVMKPMNAALAATPAHPDYVNLKLSLLYQAYNQSKNANLYEEAKTYLELLKQKEPYNKESLETEYNQYITEGKLNEALAVTERNLRNNSWGINIRQGGQNWYERAIGLYAELGDRARTDSNKELNVKLWNQAMETYQQMLTRKESLKSLPKGQMQGEPFDVTPGISLAIGKIFAERQDYKGAVDVLRVNAGLQSDAPISRMIVRWYLAALQKLGQNDQQIYDSFTAKFPEEKSEIAKLAASV</sequence>
<dbReference type="PANTHER" id="PTHR37422:SF13">
    <property type="entry name" value="LIPOPOLYSACCHARIDE BIOSYNTHESIS PROTEIN PA4999-RELATED"/>
    <property type="match status" value="1"/>
</dbReference>
<evidence type="ECO:0000256" key="3">
    <source>
        <dbReference type="ARBA" id="ARBA00022989"/>
    </source>
</evidence>
<keyword evidence="3 6" id="KW-1133">Transmembrane helix</keyword>
<feature type="transmembrane region" description="Helical" evidence="6">
    <location>
        <begin position="117"/>
        <end position="136"/>
    </location>
</feature>
<feature type="transmembrane region" description="Helical" evidence="6">
    <location>
        <begin position="350"/>
        <end position="370"/>
    </location>
</feature>
<feature type="transmembrane region" description="Helical" evidence="6">
    <location>
        <begin position="550"/>
        <end position="568"/>
    </location>
</feature>
<dbReference type="PANTHER" id="PTHR37422">
    <property type="entry name" value="TEICHURONIC ACID BIOSYNTHESIS PROTEIN TUAE"/>
    <property type="match status" value="1"/>
</dbReference>
<feature type="transmembrane region" description="Helical" evidence="6">
    <location>
        <begin position="26"/>
        <end position="52"/>
    </location>
</feature>
<feature type="transmembrane region" description="Helical" evidence="6">
    <location>
        <begin position="221"/>
        <end position="250"/>
    </location>
</feature>
<dbReference type="InterPro" id="IPR011990">
    <property type="entry name" value="TPR-like_helical_dom_sf"/>
</dbReference>
<evidence type="ECO:0000256" key="5">
    <source>
        <dbReference type="SAM" id="MobiDB-lite"/>
    </source>
</evidence>
<evidence type="ECO:0000256" key="4">
    <source>
        <dbReference type="ARBA" id="ARBA00023136"/>
    </source>
</evidence>
<comment type="subcellular location">
    <subcellularLocation>
        <location evidence="1">Membrane</location>
        <topology evidence="1">Multi-pass membrane protein</topology>
    </subcellularLocation>
</comment>
<comment type="caution">
    <text evidence="8">The sequence shown here is derived from an EMBL/GenBank/DDBJ whole genome shotgun (WGS) entry which is preliminary data.</text>
</comment>
<feature type="transmembrane region" description="Helical" evidence="6">
    <location>
        <begin position="509"/>
        <end position="530"/>
    </location>
</feature>
<dbReference type="InterPro" id="IPR051533">
    <property type="entry name" value="WaaL-like"/>
</dbReference>
<accession>A0ABT2U9N2</accession>
<feature type="transmembrane region" description="Helical" evidence="6">
    <location>
        <begin position="449"/>
        <end position="473"/>
    </location>
</feature>
<protein>
    <submittedName>
        <fullName evidence="8">O-antigen ligase family protein</fullName>
    </submittedName>
</protein>
<feature type="transmembrane region" description="Helical" evidence="6">
    <location>
        <begin position="190"/>
        <end position="209"/>
    </location>
</feature>
<dbReference type="Pfam" id="PF04932">
    <property type="entry name" value="Wzy_C"/>
    <property type="match status" value="1"/>
</dbReference>
<feature type="transmembrane region" description="Helical" evidence="6">
    <location>
        <begin position="485"/>
        <end position="503"/>
    </location>
</feature>
<feature type="compositionally biased region" description="Basic and acidic residues" evidence="5">
    <location>
        <begin position="10"/>
        <end position="21"/>
    </location>
</feature>
<dbReference type="RefSeq" id="WP_262682920.1">
    <property type="nucleotide sequence ID" value="NZ_JAOQIO010000007.1"/>
</dbReference>
<feature type="transmembrane region" description="Helical" evidence="6">
    <location>
        <begin position="58"/>
        <end position="79"/>
    </location>
</feature>
<dbReference type="Proteomes" id="UP001652445">
    <property type="component" value="Unassembled WGS sequence"/>
</dbReference>
<feature type="domain" description="O-antigen ligase-related" evidence="7">
    <location>
        <begin position="301"/>
        <end position="461"/>
    </location>
</feature>
<keyword evidence="4 6" id="KW-0472">Membrane</keyword>